<keyword evidence="2" id="KW-1185">Reference proteome</keyword>
<reference evidence="1 2" key="1">
    <citation type="journal article" date="2024" name="IMA Fungus">
        <title>IMA Genome - F19 : A genome assembly and annotation guide to empower mycologists, including annotated draft genome sequences of Ceratocystis pirilliformis, Diaporthe australafricana, Fusarium ophioides, Paecilomyces lecythidis, and Sporothrix stenoceras.</title>
        <authorList>
            <person name="Aylward J."/>
            <person name="Wilson A.M."/>
            <person name="Visagie C.M."/>
            <person name="Spraker J."/>
            <person name="Barnes I."/>
            <person name="Buitendag C."/>
            <person name="Ceriani C."/>
            <person name="Del Mar Angel L."/>
            <person name="du Plessis D."/>
            <person name="Fuchs T."/>
            <person name="Gasser K."/>
            <person name="Kramer D."/>
            <person name="Li W."/>
            <person name="Munsamy K."/>
            <person name="Piso A."/>
            <person name="Price J.L."/>
            <person name="Sonnekus B."/>
            <person name="Thomas C."/>
            <person name="van der Nest A."/>
            <person name="van Dijk A."/>
            <person name="van Heerden A."/>
            <person name="van Vuuren N."/>
            <person name="Yilmaz N."/>
            <person name="Duong T.A."/>
            <person name="van der Merwe N.A."/>
            <person name="Wingfield M.J."/>
            <person name="Wingfield B.D."/>
        </authorList>
    </citation>
    <scope>NUCLEOTIDE SEQUENCE [LARGE SCALE GENOMIC DNA]</scope>
    <source>
        <strain evidence="1 2">CMW 18167</strain>
    </source>
</reference>
<dbReference type="InterPro" id="IPR053157">
    <property type="entry name" value="Sterol_Uptake_Regulator"/>
</dbReference>
<accession>A0ABR3XL40</accession>
<dbReference type="PANTHER" id="PTHR47784:SF5">
    <property type="entry name" value="STEROL UPTAKE CONTROL PROTEIN 2"/>
    <property type="match status" value="1"/>
</dbReference>
<gene>
    <name evidence="1" type="ORF">Plec18167_005086</name>
</gene>
<proteinExistence type="predicted"/>
<evidence type="ECO:0000313" key="2">
    <source>
        <dbReference type="Proteomes" id="UP001583193"/>
    </source>
</evidence>
<comment type="caution">
    <text evidence="1">The sequence shown here is derived from an EMBL/GenBank/DDBJ whole genome shotgun (WGS) entry which is preliminary data.</text>
</comment>
<evidence type="ECO:0000313" key="1">
    <source>
        <dbReference type="EMBL" id="KAL1876678.1"/>
    </source>
</evidence>
<name>A0ABR3XL40_9EURO</name>
<sequence length="248" mass="28555">MFSVSAIYYAETANLSSLQVDHYRNLGIHHENLALSLLRPELNYINADNCEAIYASTALIFLSTIALPRFDKEAPDSFLERLVELSELAKGPLAVRKNSPKPLHSLYNLKPWNEPIELPAELTDPLDNIRRVVEADDNRNINTTRKAIYLQAIDTLKQTLIAMFHNKLYPLIIFMFLSVVDRRFIELVALKDVTALRILGHYGVCSNYIPRKWWNRYWGRDIIDAVVSILDEEDGHRPLSNDRTRIHA</sequence>
<dbReference type="Proteomes" id="UP001583193">
    <property type="component" value="Unassembled WGS sequence"/>
</dbReference>
<dbReference type="PANTHER" id="PTHR47784">
    <property type="entry name" value="STEROL UPTAKE CONTROL PROTEIN 2"/>
    <property type="match status" value="1"/>
</dbReference>
<organism evidence="1 2">
    <name type="scientific">Paecilomyces lecythidis</name>
    <dbReference type="NCBI Taxonomy" id="3004212"/>
    <lineage>
        <taxon>Eukaryota</taxon>
        <taxon>Fungi</taxon>
        <taxon>Dikarya</taxon>
        <taxon>Ascomycota</taxon>
        <taxon>Pezizomycotina</taxon>
        <taxon>Eurotiomycetes</taxon>
        <taxon>Eurotiomycetidae</taxon>
        <taxon>Eurotiales</taxon>
        <taxon>Thermoascaceae</taxon>
        <taxon>Paecilomyces</taxon>
    </lineage>
</organism>
<protein>
    <submittedName>
        <fullName evidence="1">Uncharacterized protein</fullName>
    </submittedName>
</protein>
<dbReference type="EMBL" id="JAVDPF010000015">
    <property type="protein sequence ID" value="KAL1876678.1"/>
    <property type="molecule type" value="Genomic_DNA"/>
</dbReference>